<dbReference type="EMBL" id="CAJVPT010007820">
    <property type="protein sequence ID" value="CAG8545432.1"/>
    <property type="molecule type" value="Genomic_DNA"/>
</dbReference>
<feature type="non-terminal residue" evidence="1">
    <location>
        <position position="1"/>
    </location>
</feature>
<organism evidence="1 2">
    <name type="scientific">Acaulospora colombiana</name>
    <dbReference type="NCBI Taxonomy" id="27376"/>
    <lineage>
        <taxon>Eukaryota</taxon>
        <taxon>Fungi</taxon>
        <taxon>Fungi incertae sedis</taxon>
        <taxon>Mucoromycota</taxon>
        <taxon>Glomeromycotina</taxon>
        <taxon>Glomeromycetes</taxon>
        <taxon>Diversisporales</taxon>
        <taxon>Acaulosporaceae</taxon>
        <taxon>Acaulospora</taxon>
    </lineage>
</organism>
<gene>
    <name evidence="1" type="ORF">ACOLOM_LOCUS4637</name>
</gene>
<keyword evidence="2" id="KW-1185">Reference proteome</keyword>
<accession>A0ACA9LQR8</accession>
<sequence length="127" mass="14414">ASGADIKKRYFELVRIYHPDTAQSQGITVEQAEARFHAITQAYNALLQLDPDYRARSSDGTSLDKEAEEIKERLAKWSRMGQSSQDRARRQRAMDAEASAGKWWKSDLSIVYLLGAVGAQFRHRKKG</sequence>
<evidence type="ECO:0000313" key="2">
    <source>
        <dbReference type="Proteomes" id="UP000789525"/>
    </source>
</evidence>
<reference evidence="1" key="1">
    <citation type="submission" date="2021-06" db="EMBL/GenBank/DDBJ databases">
        <authorList>
            <person name="Kallberg Y."/>
            <person name="Tangrot J."/>
            <person name="Rosling A."/>
        </authorList>
    </citation>
    <scope>NUCLEOTIDE SEQUENCE</scope>
    <source>
        <strain evidence="1">CL356</strain>
    </source>
</reference>
<proteinExistence type="predicted"/>
<dbReference type="Proteomes" id="UP000789525">
    <property type="component" value="Unassembled WGS sequence"/>
</dbReference>
<name>A0ACA9LQR8_9GLOM</name>
<comment type="caution">
    <text evidence="1">The sequence shown here is derived from an EMBL/GenBank/DDBJ whole genome shotgun (WGS) entry which is preliminary data.</text>
</comment>
<evidence type="ECO:0000313" key="1">
    <source>
        <dbReference type="EMBL" id="CAG8545432.1"/>
    </source>
</evidence>
<protein>
    <submittedName>
        <fullName evidence="1">10755_t:CDS:1</fullName>
    </submittedName>
</protein>